<dbReference type="SUPFAM" id="SSF57196">
    <property type="entry name" value="EGF/Laminin"/>
    <property type="match status" value="1"/>
</dbReference>
<keyword evidence="1" id="KW-0245">EGF-like domain</keyword>
<accession>A0A9D4I7H8</accession>
<reference evidence="5" key="2">
    <citation type="submission" date="2020-11" db="EMBL/GenBank/DDBJ databases">
        <authorList>
            <person name="McCartney M.A."/>
            <person name="Auch B."/>
            <person name="Kono T."/>
            <person name="Mallez S."/>
            <person name="Becker A."/>
            <person name="Gohl D.M."/>
            <person name="Silverstein K.A.T."/>
            <person name="Koren S."/>
            <person name="Bechman K.B."/>
            <person name="Herman A."/>
            <person name="Abrahante J.E."/>
            <person name="Garbe J."/>
        </authorList>
    </citation>
    <scope>NUCLEOTIDE SEQUENCE</scope>
    <source>
        <strain evidence="5">Duluth1</strain>
        <tissue evidence="5">Whole animal</tissue>
    </source>
</reference>
<dbReference type="EMBL" id="JAIWYP010000010">
    <property type="protein sequence ID" value="KAH3749532.1"/>
    <property type="molecule type" value="Genomic_DNA"/>
</dbReference>
<keyword evidence="6" id="KW-1185">Reference proteome</keyword>
<evidence type="ECO:0000256" key="2">
    <source>
        <dbReference type="SAM" id="MobiDB-lite"/>
    </source>
</evidence>
<comment type="caution">
    <text evidence="5">The sequence shown here is derived from an EMBL/GenBank/DDBJ whole genome shotgun (WGS) entry which is preliminary data.</text>
</comment>
<dbReference type="InterPro" id="IPR000742">
    <property type="entry name" value="EGF"/>
</dbReference>
<organism evidence="5 6">
    <name type="scientific">Dreissena polymorpha</name>
    <name type="common">Zebra mussel</name>
    <name type="synonym">Mytilus polymorpha</name>
    <dbReference type="NCBI Taxonomy" id="45954"/>
    <lineage>
        <taxon>Eukaryota</taxon>
        <taxon>Metazoa</taxon>
        <taxon>Spiralia</taxon>
        <taxon>Lophotrochozoa</taxon>
        <taxon>Mollusca</taxon>
        <taxon>Bivalvia</taxon>
        <taxon>Autobranchia</taxon>
        <taxon>Heteroconchia</taxon>
        <taxon>Euheterodonta</taxon>
        <taxon>Imparidentia</taxon>
        <taxon>Neoheterodontei</taxon>
        <taxon>Myida</taxon>
        <taxon>Dreissenoidea</taxon>
        <taxon>Dreissenidae</taxon>
        <taxon>Dreissena</taxon>
    </lineage>
</organism>
<evidence type="ECO:0000259" key="4">
    <source>
        <dbReference type="PROSITE" id="PS50026"/>
    </source>
</evidence>
<evidence type="ECO:0000313" key="6">
    <source>
        <dbReference type="Proteomes" id="UP000828390"/>
    </source>
</evidence>
<feature type="signal peptide" evidence="3">
    <location>
        <begin position="1"/>
        <end position="18"/>
    </location>
</feature>
<keyword evidence="3" id="KW-0732">Signal</keyword>
<comment type="caution">
    <text evidence="1">Lacks conserved residue(s) required for the propagation of feature annotation.</text>
</comment>
<gene>
    <name evidence="5" type="ORF">DPMN_184030</name>
</gene>
<sequence>MNIVALVVVVSSFSSTLGFLLPFCNSNSDCQHGGSCEGLGGLKRCQCRHNYVGDFCEIDLGHICDSSSSSSSSGLIIEIHVGMPEPRCHGNGRCAATHAPAPDQILLSYSVVFTATMPQPTTTLPSTPPATTLTQTTPTTSLPTTTPPTRMSSTGQTTTLSQMYTDTPRCSKFKTDFDIAGNIISHNALASVCPKSGNHSTPEAFVLNHCTLKNTNPQGWRIGHQVMSNCAAVPPYTPVFETFGIYGPDTHRSGIFLECLPEPEGFKIAYQPCDSTPTIEHVSSSEAQLFYTVS</sequence>
<dbReference type="CDD" id="cd00054">
    <property type="entry name" value="EGF_CA"/>
    <property type="match status" value="1"/>
</dbReference>
<feature type="domain" description="EGF-like" evidence="4">
    <location>
        <begin position="20"/>
        <end position="57"/>
    </location>
</feature>
<dbReference type="AlphaFoldDB" id="A0A9D4I7H8"/>
<proteinExistence type="predicted"/>
<dbReference type="PROSITE" id="PS00022">
    <property type="entry name" value="EGF_1"/>
    <property type="match status" value="1"/>
</dbReference>
<feature type="chain" id="PRO_5039220025" description="EGF-like domain-containing protein" evidence="3">
    <location>
        <begin position="19"/>
        <end position="294"/>
    </location>
</feature>
<dbReference type="Proteomes" id="UP000828390">
    <property type="component" value="Unassembled WGS sequence"/>
</dbReference>
<feature type="compositionally biased region" description="Low complexity" evidence="2">
    <location>
        <begin position="119"/>
        <end position="154"/>
    </location>
</feature>
<dbReference type="PROSITE" id="PS50026">
    <property type="entry name" value="EGF_3"/>
    <property type="match status" value="1"/>
</dbReference>
<feature type="disulfide bond" evidence="1">
    <location>
        <begin position="47"/>
        <end position="56"/>
    </location>
</feature>
<name>A0A9D4I7H8_DREPO</name>
<evidence type="ECO:0000256" key="3">
    <source>
        <dbReference type="SAM" id="SignalP"/>
    </source>
</evidence>
<feature type="region of interest" description="Disordered" evidence="2">
    <location>
        <begin position="119"/>
        <end position="158"/>
    </location>
</feature>
<reference evidence="5" key="1">
    <citation type="journal article" date="2019" name="bioRxiv">
        <title>The Genome of the Zebra Mussel, Dreissena polymorpha: A Resource for Invasive Species Research.</title>
        <authorList>
            <person name="McCartney M.A."/>
            <person name="Auch B."/>
            <person name="Kono T."/>
            <person name="Mallez S."/>
            <person name="Zhang Y."/>
            <person name="Obille A."/>
            <person name="Becker A."/>
            <person name="Abrahante J.E."/>
            <person name="Garbe J."/>
            <person name="Badalamenti J.P."/>
            <person name="Herman A."/>
            <person name="Mangelson H."/>
            <person name="Liachko I."/>
            <person name="Sullivan S."/>
            <person name="Sone E.D."/>
            <person name="Koren S."/>
            <person name="Silverstein K.A.T."/>
            <person name="Beckman K.B."/>
            <person name="Gohl D.M."/>
        </authorList>
    </citation>
    <scope>NUCLEOTIDE SEQUENCE</scope>
    <source>
        <strain evidence="5">Duluth1</strain>
        <tissue evidence="5">Whole animal</tissue>
    </source>
</reference>
<dbReference type="Gene3D" id="2.10.25.10">
    <property type="entry name" value="Laminin"/>
    <property type="match status" value="1"/>
</dbReference>
<evidence type="ECO:0000256" key="1">
    <source>
        <dbReference type="PROSITE-ProRule" id="PRU00076"/>
    </source>
</evidence>
<evidence type="ECO:0000313" key="5">
    <source>
        <dbReference type="EMBL" id="KAH3749532.1"/>
    </source>
</evidence>
<protein>
    <recommendedName>
        <fullName evidence="4">EGF-like domain-containing protein</fullName>
    </recommendedName>
</protein>
<keyword evidence="1" id="KW-1015">Disulfide bond</keyword>